<accession>A0ABQ8ISG7</accession>
<evidence type="ECO:0000313" key="2">
    <source>
        <dbReference type="EMBL" id="KAH9413229.1"/>
    </source>
</evidence>
<feature type="compositionally biased region" description="Low complexity" evidence="1">
    <location>
        <begin position="51"/>
        <end position="84"/>
    </location>
</feature>
<dbReference type="Proteomes" id="UP000887458">
    <property type="component" value="Unassembled WGS sequence"/>
</dbReference>
<proteinExistence type="predicted"/>
<gene>
    <name evidence="2" type="ORF">DERP_006916</name>
</gene>
<protein>
    <submittedName>
        <fullName evidence="2">Uncharacterized protein</fullName>
    </submittedName>
</protein>
<reference evidence="2 3" key="2">
    <citation type="journal article" date="2022" name="Mol. Biol. Evol.">
        <title>Comparative Genomics Reveals Insights into the Divergent Evolution of Astigmatic Mites and Household Pest Adaptations.</title>
        <authorList>
            <person name="Xiong Q."/>
            <person name="Wan A.T."/>
            <person name="Liu X."/>
            <person name="Fung C.S."/>
            <person name="Xiao X."/>
            <person name="Malainual N."/>
            <person name="Hou J."/>
            <person name="Wang L."/>
            <person name="Wang M."/>
            <person name="Yang K.Y."/>
            <person name="Cui Y."/>
            <person name="Leung E.L."/>
            <person name="Nong W."/>
            <person name="Shin S.K."/>
            <person name="Au S.W."/>
            <person name="Jeong K.Y."/>
            <person name="Chew F.T."/>
            <person name="Hui J.H."/>
            <person name="Leung T.F."/>
            <person name="Tungtrongchitr A."/>
            <person name="Zhong N."/>
            <person name="Liu Z."/>
            <person name="Tsui S.K."/>
        </authorList>
    </citation>
    <scope>NUCLEOTIDE SEQUENCE [LARGE SCALE GENOMIC DNA]</scope>
    <source>
        <strain evidence="2">Derp</strain>
    </source>
</reference>
<feature type="region of interest" description="Disordered" evidence="1">
    <location>
        <begin position="41"/>
        <end position="106"/>
    </location>
</feature>
<evidence type="ECO:0000256" key="1">
    <source>
        <dbReference type="SAM" id="MobiDB-lite"/>
    </source>
</evidence>
<feature type="compositionally biased region" description="Basic and acidic residues" evidence="1">
    <location>
        <begin position="92"/>
        <end position="106"/>
    </location>
</feature>
<sequence length="106" mass="11770">MSPPQQQHVPLLPSLIPVATINTNNVNKNQPTLPIANKNADETIPLQNGKSTNSTTSTITIINRSKQSVQQQQSEKQKSQDQTSNPSNVNDEIAKSDESINHKYHW</sequence>
<dbReference type="EMBL" id="NJHN03000123">
    <property type="protein sequence ID" value="KAH9413229.1"/>
    <property type="molecule type" value="Genomic_DNA"/>
</dbReference>
<reference evidence="2 3" key="1">
    <citation type="journal article" date="2018" name="J. Allergy Clin. Immunol.">
        <title>High-quality assembly of Dermatophagoides pteronyssinus genome and transcriptome reveals a wide range of novel allergens.</title>
        <authorList>
            <person name="Liu X.Y."/>
            <person name="Yang K.Y."/>
            <person name="Wang M.Q."/>
            <person name="Kwok J.S."/>
            <person name="Zeng X."/>
            <person name="Yang Z."/>
            <person name="Xiao X.J."/>
            <person name="Lau C.P."/>
            <person name="Li Y."/>
            <person name="Huang Z.M."/>
            <person name="Ba J.G."/>
            <person name="Yim A.K."/>
            <person name="Ouyang C.Y."/>
            <person name="Ngai S.M."/>
            <person name="Chan T.F."/>
            <person name="Leung E.L."/>
            <person name="Liu L."/>
            <person name="Liu Z.G."/>
            <person name="Tsui S.K."/>
        </authorList>
    </citation>
    <scope>NUCLEOTIDE SEQUENCE [LARGE SCALE GENOMIC DNA]</scope>
    <source>
        <strain evidence="2">Derp</strain>
    </source>
</reference>
<organism evidence="2 3">
    <name type="scientific">Dermatophagoides pteronyssinus</name>
    <name type="common">European house dust mite</name>
    <dbReference type="NCBI Taxonomy" id="6956"/>
    <lineage>
        <taxon>Eukaryota</taxon>
        <taxon>Metazoa</taxon>
        <taxon>Ecdysozoa</taxon>
        <taxon>Arthropoda</taxon>
        <taxon>Chelicerata</taxon>
        <taxon>Arachnida</taxon>
        <taxon>Acari</taxon>
        <taxon>Acariformes</taxon>
        <taxon>Sarcoptiformes</taxon>
        <taxon>Astigmata</taxon>
        <taxon>Psoroptidia</taxon>
        <taxon>Analgoidea</taxon>
        <taxon>Pyroglyphidae</taxon>
        <taxon>Dermatophagoidinae</taxon>
        <taxon>Dermatophagoides</taxon>
    </lineage>
</organism>
<keyword evidence="3" id="KW-1185">Reference proteome</keyword>
<comment type="caution">
    <text evidence="2">The sequence shown here is derived from an EMBL/GenBank/DDBJ whole genome shotgun (WGS) entry which is preliminary data.</text>
</comment>
<name>A0ABQ8ISG7_DERPT</name>
<evidence type="ECO:0000313" key="3">
    <source>
        <dbReference type="Proteomes" id="UP000887458"/>
    </source>
</evidence>